<dbReference type="Gene3D" id="3.30.300.30">
    <property type="match status" value="1"/>
</dbReference>
<dbReference type="Gene3D" id="3.30.559.10">
    <property type="entry name" value="Chloramphenicol acetyltransferase-like domain"/>
    <property type="match status" value="1"/>
</dbReference>
<dbReference type="InterPro" id="IPR050091">
    <property type="entry name" value="PKS_NRPS_Biosynth_Enz"/>
</dbReference>
<dbReference type="InterPro" id="IPR006162">
    <property type="entry name" value="Ppantetheine_attach_site"/>
</dbReference>
<keyword evidence="6" id="KW-0677">Repeat</keyword>
<evidence type="ECO:0000256" key="5">
    <source>
        <dbReference type="ARBA" id="ARBA00022679"/>
    </source>
</evidence>
<dbReference type="GO" id="GO:0009403">
    <property type="term" value="P:toxin biosynthetic process"/>
    <property type="evidence" value="ECO:0007669"/>
    <property type="project" value="UniProtKB-ARBA"/>
</dbReference>
<dbReference type="InterPro" id="IPR001242">
    <property type="entry name" value="Condensation_dom"/>
</dbReference>
<dbReference type="SUPFAM" id="SSF51735">
    <property type="entry name" value="NAD(P)-binding Rossmann-fold domains"/>
    <property type="match status" value="2"/>
</dbReference>
<dbReference type="SUPFAM" id="SSF52777">
    <property type="entry name" value="CoA-dependent acyltransferases"/>
    <property type="match status" value="2"/>
</dbReference>
<evidence type="ECO:0000313" key="15">
    <source>
        <dbReference type="Proteomes" id="UP001147747"/>
    </source>
</evidence>
<dbReference type="RefSeq" id="XP_056491902.1">
    <property type="nucleotide sequence ID" value="XM_056626107.1"/>
</dbReference>
<dbReference type="SUPFAM" id="SSF52151">
    <property type="entry name" value="FabD/lysophospholipase-like"/>
    <property type="match status" value="1"/>
</dbReference>
<dbReference type="GO" id="GO:0030639">
    <property type="term" value="P:polyketide biosynthetic process"/>
    <property type="evidence" value="ECO:0007669"/>
    <property type="project" value="UniProtKB-ARBA"/>
</dbReference>
<dbReference type="CDD" id="cd02440">
    <property type="entry name" value="AdoMet_MTases"/>
    <property type="match status" value="1"/>
</dbReference>
<dbReference type="Pfam" id="PF21089">
    <property type="entry name" value="PKS_DH_N"/>
    <property type="match status" value="1"/>
</dbReference>
<dbReference type="Pfam" id="PF16197">
    <property type="entry name" value="KAsynt_C_assoc"/>
    <property type="match status" value="1"/>
</dbReference>
<dbReference type="InterPro" id="IPR016036">
    <property type="entry name" value="Malonyl_transacylase_ACP-bd"/>
</dbReference>
<dbReference type="PROSITE" id="PS50075">
    <property type="entry name" value="CARRIER"/>
    <property type="match status" value="2"/>
</dbReference>
<dbReference type="SUPFAM" id="SSF55048">
    <property type="entry name" value="Probable ACP-binding domain of malonyl-CoA ACP transacylase"/>
    <property type="match status" value="1"/>
</dbReference>
<reference evidence="14" key="1">
    <citation type="submission" date="2022-12" db="EMBL/GenBank/DDBJ databases">
        <authorList>
            <person name="Petersen C."/>
        </authorList>
    </citation>
    <scope>NUCLEOTIDE SEQUENCE</scope>
    <source>
        <strain evidence="14">IBT 29677</strain>
    </source>
</reference>
<dbReference type="InterPro" id="IPR049552">
    <property type="entry name" value="PKS_DH_N"/>
</dbReference>
<dbReference type="InterPro" id="IPR020807">
    <property type="entry name" value="PKS_DH"/>
</dbReference>
<protein>
    <recommendedName>
        <fullName evidence="16">Carrier domain-containing protein</fullName>
    </recommendedName>
</protein>
<dbReference type="Pfam" id="PF08242">
    <property type="entry name" value="Methyltransf_12"/>
    <property type="match status" value="1"/>
</dbReference>
<dbReference type="Pfam" id="PF00550">
    <property type="entry name" value="PP-binding"/>
    <property type="match status" value="2"/>
</dbReference>
<dbReference type="Pfam" id="PF02801">
    <property type="entry name" value="Ketoacyl-synt_C"/>
    <property type="match status" value="1"/>
</dbReference>
<feature type="domain" description="Carrier" evidence="11">
    <location>
        <begin position="2340"/>
        <end position="2421"/>
    </location>
</feature>
<evidence type="ECO:0000259" key="11">
    <source>
        <dbReference type="PROSITE" id="PS50075"/>
    </source>
</evidence>
<accession>A0A9W9W753</accession>
<dbReference type="PROSITE" id="PS00012">
    <property type="entry name" value="PHOSPHOPANTETHEINE"/>
    <property type="match status" value="1"/>
</dbReference>
<dbReference type="CDD" id="cd00833">
    <property type="entry name" value="PKS"/>
    <property type="match status" value="1"/>
</dbReference>
<dbReference type="SUPFAM" id="SSF56801">
    <property type="entry name" value="Acetyl-CoA synthetase-like"/>
    <property type="match status" value="1"/>
</dbReference>
<dbReference type="GeneID" id="81365087"/>
<dbReference type="Gene3D" id="3.30.70.3290">
    <property type="match status" value="1"/>
</dbReference>
<dbReference type="Pfam" id="PF00109">
    <property type="entry name" value="ketoacyl-synt"/>
    <property type="match status" value="2"/>
</dbReference>
<dbReference type="EMBL" id="JAPZBU010000004">
    <property type="protein sequence ID" value="KAJ5407587.1"/>
    <property type="molecule type" value="Genomic_DNA"/>
</dbReference>
<dbReference type="SMART" id="SM00825">
    <property type="entry name" value="PKS_KS"/>
    <property type="match status" value="1"/>
</dbReference>
<dbReference type="GO" id="GO:0031177">
    <property type="term" value="F:phosphopantetheine binding"/>
    <property type="evidence" value="ECO:0007669"/>
    <property type="project" value="InterPro"/>
</dbReference>
<dbReference type="Gene3D" id="3.40.50.150">
    <property type="entry name" value="Vaccinia Virus protein VP39"/>
    <property type="match status" value="1"/>
</dbReference>
<dbReference type="Gene3D" id="3.40.47.10">
    <property type="match status" value="2"/>
</dbReference>
<dbReference type="GO" id="GO:0008168">
    <property type="term" value="F:methyltransferase activity"/>
    <property type="evidence" value="ECO:0007669"/>
    <property type="project" value="UniProtKB-KW"/>
</dbReference>
<dbReference type="GO" id="GO:0004312">
    <property type="term" value="F:fatty acid synthase activity"/>
    <property type="evidence" value="ECO:0007669"/>
    <property type="project" value="TreeGrafter"/>
</dbReference>
<dbReference type="InterPro" id="IPR045851">
    <property type="entry name" value="AMP-bd_C_sf"/>
</dbReference>
<dbReference type="PROSITE" id="PS52019">
    <property type="entry name" value="PKS_MFAS_DH"/>
    <property type="match status" value="1"/>
</dbReference>
<dbReference type="Pfam" id="PF00698">
    <property type="entry name" value="Acyl_transf_1"/>
    <property type="match status" value="1"/>
</dbReference>
<dbReference type="InterPro" id="IPR032821">
    <property type="entry name" value="PKS_assoc"/>
</dbReference>
<evidence type="ECO:0000256" key="2">
    <source>
        <dbReference type="ARBA" id="ARBA00022553"/>
    </source>
</evidence>
<feature type="domain" description="PKS/mFAS DH" evidence="13">
    <location>
        <begin position="902"/>
        <end position="1202"/>
    </location>
</feature>
<dbReference type="Pfam" id="PF00668">
    <property type="entry name" value="Condensation"/>
    <property type="match status" value="1"/>
</dbReference>
<evidence type="ECO:0000259" key="12">
    <source>
        <dbReference type="PROSITE" id="PS52004"/>
    </source>
</evidence>
<dbReference type="InterPro" id="IPR049900">
    <property type="entry name" value="PKS_mFAS_DH"/>
</dbReference>
<dbReference type="InterPro" id="IPR020845">
    <property type="entry name" value="AMP-binding_CS"/>
</dbReference>
<dbReference type="InterPro" id="IPR023213">
    <property type="entry name" value="CAT-like_dom_sf"/>
</dbReference>
<evidence type="ECO:0000256" key="8">
    <source>
        <dbReference type="ARBA" id="ARBA00029443"/>
    </source>
</evidence>
<name>A0A9W9W753_9EURO</name>
<evidence type="ECO:0000256" key="10">
    <source>
        <dbReference type="SAM" id="MobiDB-lite"/>
    </source>
</evidence>
<dbReference type="Gene3D" id="3.40.366.10">
    <property type="entry name" value="Malonyl-Coenzyme A Acyl Carrier Protein, domain 2"/>
    <property type="match status" value="1"/>
</dbReference>
<evidence type="ECO:0000256" key="1">
    <source>
        <dbReference type="ARBA" id="ARBA00022450"/>
    </source>
</evidence>
<dbReference type="InterPro" id="IPR016039">
    <property type="entry name" value="Thiolase-like"/>
</dbReference>
<dbReference type="PROSITE" id="PS52004">
    <property type="entry name" value="KS3_2"/>
    <property type="match status" value="1"/>
</dbReference>
<dbReference type="InterPro" id="IPR049551">
    <property type="entry name" value="PKS_DH_C"/>
</dbReference>
<dbReference type="Gene3D" id="2.30.38.10">
    <property type="entry name" value="Luciferase, Domain 3"/>
    <property type="match status" value="1"/>
</dbReference>
<feature type="domain" description="Ketosynthase family 3 (KS3)" evidence="12">
    <location>
        <begin position="9"/>
        <end position="401"/>
    </location>
</feature>
<evidence type="ECO:0000256" key="7">
    <source>
        <dbReference type="ARBA" id="ARBA00023268"/>
    </source>
</evidence>
<dbReference type="InterPro" id="IPR016035">
    <property type="entry name" value="Acyl_Trfase/lysoPLipase"/>
</dbReference>
<dbReference type="InterPro" id="IPR014030">
    <property type="entry name" value="Ketoacyl_synth_N"/>
</dbReference>
<evidence type="ECO:0000256" key="3">
    <source>
        <dbReference type="ARBA" id="ARBA00022598"/>
    </source>
</evidence>
<dbReference type="InterPro" id="IPR014043">
    <property type="entry name" value="Acyl_transferase_dom"/>
</dbReference>
<sequence length="3824" mass="421327">MTRDAQYVTEPIAIVGSACRFPGNANTPEKLWGLLKKPRDVLREIPPDRFNVDKFYHPDAAHHGTSNVRHSYILSEDHRLFDAQFFGTKPVEAISIDPQQRMLLETVYEGLEAAGMPIEKLQGSNTGVYVGLMTNDYTDIVGRDIQKYPTYFASELQLRPGQIFSSGPEQYVAESKLKMLSPTGRSKMWDRDADGYARGDGIAVVVVKSLAAALADGDHIECIIRESGINQDGHTKGITMPNPVAQAELIRSTYERAGLDLSRPSDRPQYFEAHGTGTPAGDPVEAEAISTAFFGEKAGYTRDLDGGPPLFVGSIKTVIGHTEGTAGLAAILKTSLALQNAKVPPNMLFNRLNPAILPFYNDLEIVTEAQEWPGLPSSTTRRASVNSFGFGGANAHAILESYNRTTSIGSCLINARHLVPFNFSANSSKSLFASLAAHSAYLNTEDGISLRDLAWTLNSRRSTLPIRISIAASDKEDLTKKLEAIVRSPPNSSPSAPNTISEQPKFLGVFTGQGAQWVQMGAELLDSCPLAIQCITNLDMALQAISESDRPDWLLKEEIMKDSLSSRIGEALFSQTICTAVQVMLVDLIQAAGIHFDTVVGHSSGEIAAAYAAGYISASDAIRIAYYRGLSLQYAQRDGGNRGIGAMMVAGTSFEDAHELCEMPTLKSRICIAASNSSDSITLSGDIDAVNEVIDIFEDEGKFSRLLKVDKAYHSHHMLPCATPYMENLKRSAISPCRISERRTTWISSVYALDITHVKDEISSTYWSNNMIKPVLYSQAISFATGAKGPFDMVLEIGPHPALKEPTLQTISEVSGQGVPYSATLIRGTSGTEAFASMLGAVWCALGSGVIDYQHFDSETTPGNSPPKLLKNLPTYQWDHDRVYWHESRSSAVFRTGAGKFHPLLGTKCPDGTTKEIRWRNYLYPREISWLAHHQVQGQMVFPAAGYITAATELIADQYGIDSIQMIDFQDVIIGQALTFEEGSGTEVIFAFTITSSQDNTITAVFNCYSESNRGTLSPVLHASAGALIMLGEVKHDSLPPVRKCTDSFLELEAKRFYDHVTEIGFGYTGPFVALSELTRRMDKATGIIAVPDEGNINPPFIIHPASLDGAIQSIMLAYSFPGDGRLNSLHLPTSIDHIRVDPSSFRSTAVPGSRLPFYSSVAEGKFSELSGDVEIYSPDSRSTILQLEGLHTTPLAPLSPATDTPLFTEITWAPERPSVYDLPSAPEPGSQDYNISLDLERVALFYLKQLAVQSESIPRISGKLHSLVSYAKHCVTQVESCEHLFAQSQWSNDTTKDIDTIAKGNAAVGNINFQALHKFAENIPSILCGKVDALEVLMEDHLPSQLYTGTFGFQFYLRQLGRIAGQISNRFPHINILELGSGTGQAANSVLSELGTAFSSYTYTSATDFLLDTARTEVSGDRTKLIFKVLEVEQDIIAQGFSENQYDLVIASLSLYPTRDVEATLFKIRRLIKPGGYLILLEVTNHNSMHVGLILGCLSGWFPNRTNEQNLSSCLSVERWRYFMDRTGFSNTDIVLQHPGHSPTPFSLMLTQAVDDRVNFLRDPLANSLHSFSSQSLTIIGGNSAQTATLIADIECMVTPYFGIVNISTSLTDLTQGYLTPMGTVLSLTELDEPTFVSMTPEKLRACQELFKQSKNIIWVGEGAQGSNPFSNMFVGIQRTLVTEMDHLRVQFLNLDSMVEAQGVEITKRLLQFMAGDQWDLMIQAKELLWYTEPELHLKKGRSFIPRLKLSHDRNERYNSGKRLIVKTVPWIESTISIVPSENGYQVFECGEDSSLFLPRGKVQVTSALLRPVEMGLNRYFFLIAGREVDGGNRVIGFSDSLKSCIGLPLSSMMRCGQSEKEALSWMLKVYINLLAQSAIRKVPPGKSLAVLDPDFSILAALKHYATQMNVQLALITSNDPSAPSPWIYIHPLSTRRVLHSSIPPQVTHFFDAELGRRTPSIILQALPKGCVIQTEASLTGGCSNRLSQANLDEVNVNFQSSWATAGEHDIPVNIKRFPIHDIKSLIEDEIKPNNQGIVSLDLPNLPIQVLPASKTVRFSKNKTYWLIGLTSGLGLSICEWMVRQGARYIALSSRNPTLDKNWIGSMACRGCTIRALPADVTDRNSIHESYQLITETMPPVGGVAQGAMVLEDTMFFDLDLPRFENVLRPKVQGTLLLDEIFKDNILDFMIFLSSMASITGNPGQVAYNAANMFMASLAAQRRQRGLATHAINLGAIVGNGYVTRELSIDQQSYLYRTGHNWMSEQDFHETFAEGVISCLHGARDADPCSSLRIDDDQSKKWYMNPMFQHLVSRRDPLIAGERKGKSGLALKTQLINSSSQFEAMEILQGAFAIKLQSALQTDPSKSVVYMSPDELGVDSLVAVDIRSWFLKELGLDIPVLKIFNAASIRELLEFSFAILPKSTGPNSLPEVSREAEQAYPGSNGRAERATGPVKEDEIDVTGATNTVDVINEDWAEHEKTFNIDYPSNGETESAGFWFLTNFVQHKTAFNVTPVFELRGRFSIDRFTKAVRKVSQHHEALRTFFFVDSAQRPMQGVWDTPKLHLEHNNINHEIEAQVAANEMGTYTFDLAEGDVIRIKVLSLGLDRHWIIFGFHHIIMDGISFEIFSSDLETAYNGTALSPVVQYPDFAMQQLQYLEHGEYQVEPRYWKRQFPEVPAPIPLLPFSLRSDRPMVVGFSSHMAQLSLSTALAKDIERCCRKFRVTPFHFHLATWQIFLLRHLDLDKICVGLGDGNRTHPDVMQTVGLFLNTLPLQFENQPAQTFGQVVKHTKVVSQNAFANARIPFDAILDELKVHRSASYNPLFQTFFNFRQNLEVSRSFCGCTAQASLISPGDTSYDLQLDVSTSNNGDTSNVAIKESSGDELTYLKFQQRIAMISKKMLDSGVHQGARIAVLLSPTSDWICTIFAILRIGAIYIPLDRKLGLARLAYIVSDSNPLAVILDSTTASDIPGLKTEAQCIDITKLPIVTGDPPPNVAAPDQSAIIMYTSGSTGTPKGILIQHSAYIHHIQAFCAVWDIGEAKETILQQSSYAWDMSIYQVFVCACSGGILVVADSISRGDPFAISHIISSRGITITFATPTEYLTWLQHGRQNLRESRLKKAVSGGEFISASLTREFQSLNKKDLKLINVYGPAETTLSCSSAEVFYMEAYQKLQKPQFGLRTLPNYSIFVVDHNLNPVPLGIPGEVVVGGLGIARGYLDSNQTKERFFVDVHASPFFKSNDWTVVHRTGDRGMLTKQDGLILMGRISGDNQIKLGGIRINVEEIEKAILDISEGTISQAVISPRHAEPHSGDQELILVAFVVMNSVTENADGFLEALVQDLPLPPFMRPVAIIPVGSLPQNASCKVDRSAVNKLPLPNIVSSPRASVDPLPLETLLRQLWKEAIPGTVFSLYSVDSESDFFHVGGTSLSLVSLQSLINRHLGLLVALHRLFEASTLQGMARSLERLSSQSSYESVDWEAEVQHLVLGVTSDEGNDIDSGNSPAGTDVVVLTGATGFIGREILKQLLKSDTVHAVHCIAVRKPKDKLPTILQHPKVQMYHGDLGSPRLGLSVADAAMIFHIADIVIHNGADVSFMKTYQSLKLINVASTQELIKLVLPRKIPFHFVSSASVTRLASQEIFTEASVAQYPPPNHSDDGYTAMKWVSEVFLERISHQFNLDVFIHRPSSVMGDGAPDLDLMRNVIEYCQRTKVIPDLNSWSGTFDLISVESVGATIIEAVLVSGKDTSGANAGKVRYIHECGEVQLAPDEVRSFLEFRTGENFKEVSLGDWVECAEEAGMNTLVGLYLRKSPDGLALLPRLTKVGA</sequence>
<evidence type="ECO:0000313" key="14">
    <source>
        <dbReference type="EMBL" id="KAJ5407587.1"/>
    </source>
</evidence>
<dbReference type="SMART" id="SM00823">
    <property type="entry name" value="PKS_PP"/>
    <property type="match status" value="2"/>
</dbReference>
<dbReference type="PANTHER" id="PTHR43775">
    <property type="entry name" value="FATTY ACID SYNTHASE"/>
    <property type="match status" value="1"/>
</dbReference>
<dbReference type="Gene3D" id="3.10.129.110">
    <property type="entry name" value="Polyketide synthase dehydratase"/>
    <property type="match status" value="1"/>
</dbReference>
<dbReference type="InterPro" id="IPR036291">
    <property type="entry name" value="NAD(P)-bd_dom_sf"/>
</dbReference>
<dbReference type="InterPro" id="IPR014031">
    <property type="entry name" value="Ketoacyl_synth_C"/>
</dbReference>
<organism evidence="14 15">
    <name type="scientific">Penicillium cosmopolitanum</name>
    <dbReference type="NCBI Taxonomy" id="1131564"/>
    <lineage>
        <taxon>Eukaryota</taxon>
        <taxon>Fungi</taxon>
        <taxon>Dikarya</taxon>
        <taxon>Ascomycota</taxon>
        <taxon>Pezizomycotina</taxon>
        <taxon>Eurotiomycetes</taxon>
        <taxon>Eurotiomycetidae</taxon>
        <taxon>Eurotiales</taxon>
        <taxon>Aspergillaceae</taxon>
        <taxon>Penicillium</taxon>
    </lineage>
</organism>
<dbReference type="InterPro" id="IPR036736">
    <property type="entry name" value="ACP-like_sf"/>
</dbReference>
<dbReference type="CDD" id="cd05930">
    <property type="entry name" value="A_NRPS"/>
    <property type="match status" value="1"/>
</dbReference>
<dbReference type="SUPFAM" id="SSF47336">
    <property type="entry name" value="ACP-like"/>
    <property type="match status" value="2"/>
</dbReference>
<dbReference type="InterPro" id="IPR013120">
    <property type="entry name" value="FAR_NAD-bd"/>
</dbReference>
<comment type="caution">
    <text evidence="14">The sequence shown here is derived from an EMBL/GenBank/DDBJ whole genome shotgun (WGS) entry which is preliminary data.</text>
</comment>
<keyword evidence="3" id="KW-0436">Ligase</keyword>
<dbReference type="OrthoDB" id="329835at2759"/>
<keyword evidence="15" id="KW-1185">Reference proteome</keyword>
<dbReference type="SMART" id="SM00826">
    <property type="entry name" value="PKS_DH"/>
    <property type="match status" value="1"/>
</dbReference>
<dbReference type="Pfam" id="PF08659">
    <property type="entry name" value="KR"/>
    <property type="match status" value="1"/>
</dbReference>
<dbReference type="GO" id="GO:1901336">
    <property type="term" value="P:lactone biosynthetic process"/>
    <property type="evidence" value="ECO:0007669"/>
    <property type="project" value="UniProtKB-ARBA"/>
</dbReference>
<dbReference type="CDD" id="cd19532">
    <property type="entry name" value="C_PKS-NRPS"/>
    <property type="match status" value="1"/>
</dbReference>
<keyword evidence="5" id="KW-0808">Transferase</keyword>
<dbReference type="InterPro" id="IPR057326">
    <property type="entry name" value="KR_dom"/>
</dbReference>
<feature type="region of interest" description="N-terminal hotdog fold" evidence="9">
    <location>
        <begin position="902"/>
        <end position="1034"/>
    </location>
</feature>
<dbReference type="Proteomes" id="UP001147747">
    <property type="component" value="Unassembled WGS sequence"/>
</dbReference>
<evidence type="ECO:0000256" key="9">
    <source>
        <dbReference type="PROSITE-ProRule" id="PRU01363"/>
    </source>
</evidence>
<dbReference type="Gene3D" id="3.40.50.980">
    <property type="match status" value="2"/>
</dbReference>
<feature type="active site" description="Proton donor; for dehydratase activity" evidence="9">
    <location>
        <position position="1109"/>
    </location>
</feature>
<gene>
    <name evidence="14" type="ORF">N7509_001470</name>
</gene>
<feature type="region of interest" description="Disordered" evidence="10">
    <location>
        <begin position="2427"/>
        <end position="2454"/>
    </location>
</feature>
<dbReference type="Gene3D" id="1.10.1200.10">
    <property type="entry name" value="ACP-like"/>
    <property type="match status" value="2"/>
</dbReference>
<dbReference type="Gene3D" id="3.40.50.720">
    <property type="entry name" value="NAD(P)-binding Rossmann-like Domain"/>
    <property type="match status" value="2"/>
</dbReference>
<evidence type="ECO:0000256" key="4">
    <source>
        <dbReference type="ARBA" id="ARBA00022603"/>
    </source>
</evidence>
<keyword evidence="1" id="KW-0596">Phosphopantetheine</keyword>
<feature type="active site" description="Proton acceptor; for dehydratase activity" evidence="9">
    <location>
        <position position="934"/>
    </location>
</feature>
<dbReference type="PANTHER" id="PTHR43775:SF20">
    <property type="entry name" value="HYBRID PKS-NRPS SYNTHETASE APDA"/>
    <property type="match status" value="1"/>
</dbReference>
<dbReference type="Pfam" id="PF07993">
    <property type="entry name" value="NAD_binding_4"/>
    <property type="match status" value="1"/>
</dbReference>
<feature type="domain" description="Carrier" evidence="11">
    <location>
        <begin position="3391"/>
        <end position="3468"/>
    </location>
</feature>
<evidence type="ECO:0000259" key="13">
    <source>
        <dbReference type="PROSITE" id="PS52019"/>
    </source>
</evidence>
<dbReference type="InterPro" id="IPR009081">
    <property type="entry name" value="PP-bd_ACP"/>
</dbReference>
<dbReference type="InterPro" id="IPR013217">
    <property type="entry name" value="Methyltransf_12"/>
</dbReference>
<keyword evidence="2" id="KW-0597">Phosphoprotein</keyword>
<dbReference type="InterPro" id="IPR020806">
    <property type="entry name" value="PKS_PP-bd"/>
</dbReference>
<dbReference type="Pfam" id="PF14765">
    <property type="entry name" value="PS-DH"/>
    <property type="match status" value="1"/>
</dbReference>
<dbReference type="InterPro" id="IPR042104">
    <property type="entry name" value="PKS_dehydratase_sf"/>
</dbReference>
<dbReference type="SUPFAM" id="SSF53335">
    <property type="entry name" value="S-adenosyl-L-methionine-dependent methyltransferases"/>
    <property type="match status" value="1"/>
</dbReference>
<dbReference type="Gene3D" id="3.30.559.30">
    <property type="entry name" value="Nonribosomal peptide synthetase, condensation domain"/>
    <property type="match status" value="1"/>
</dbReference>
<dbReference type="PROSITE" id="PS00455">
    <property type="entry name" value="AMP_BINDING"/>
    <property type="match status" value="1"/>
</dbReference>
<keyword evidence="4" id="KW-0489">Methyltransferase</keyword>
<comment type="similarity">
    <text evidence="8">In the C-terminal section; belongs to the NRP synthetase family.</text>
</comment>
<reference evidence="14" key="2">
    <citation type="journal article" date="2023" name="IMA Fungus">
        <title>Comparative genomic study of the Penicillium genus elucidates a diverse pangenome and 15 lateral gene transfer events.</title>
        <authorList>
            <person name="Petersen C."/>
            <person name="Sorensen T."/>
            <person name="Nielsen M.R."/>
            <person name="Sondergaard T.E."/>
            <person name="Sorensen J.L."/>
            <person name="Fitzpatrick D.A."/>
            <person name="Frisvad J.C."/>
            <person name="Nielsen K.L."/>
        </authorList>
    </citation>
    <scope>NUCLEOTIDE SEQUENCE</scope>
    <source>
        <strain evidence="14">IBT 29677</strain>
    </source>
</reference>
<proteinExistence type="inferred from homology"/>
<dbReference type="SUPFAM" id="SSF53901">
    <property type="entry name" value="Thiolase-like"/>
    <property type="match status" value="1"/>
</dbReference>
<evidence type="ECO:0000256" key="6">
    <source>
        <dbReference type="ARBA" id="ARBA00022737"/>
    </source>
</evidence>
<evidence type="ECO:0008006" key="16">
    <source>
        <dbReference type="Google" id="ProtNLM"/>
    </source>
</evidence>
<dbReference type="SMART" id="SM00827">
    <property type="entry name" value="PKS_AT"/>
    <property type="match status" value="1"/>
</dbReference>
<dbReference type="InterPro" id="IPR029063">
    <property type="entry name" value="SAM-dependent_MTases_sf"/>
</dbReference>
<dbReference type="GO" id="GO:0006633">
    <property type="term" value="P:fatty acid biosynthetic process"/>
    <property type="evidence" value="ECO:0007669"/>
    <property type="project" value="TreeGrafter"/>
</dbReference>
<dbReference type="GO" id="GO:0032259">
    <property type="term" value="P:methylation"/>
    <property type="evidence" value="ECO:0007669"/>
    <property type="project" value="UniProtKB-KW"/>
</dbReference>
<dbReference type="GO" id="GO:0016874">
    <property type="term" value="F:ligase activity"/>
    <property type="evidence" value="ECO:0007669"/>
    <property type="project" value="UniProtKB-KW"/>
</dbReference>
<dbReference type="SMART" id="SM00822">
    <property type="entry name" value="PKS_KR"/>
    <property type="match status" value="1"/>
</dbReference>
<keyword evidence="7" id="KW-0511">Multifunctional enzyme</keyword>
<dbReference type="InterPro" id="IPR020841">
    <property type="entry name" value="PKS_Beta-ketoAc_synthase_dom"/>
</dbReference>
<dbReference type="InterPro" id="IPR013968">
    <property type="entry name" value="PKS_KR"/>
</dbReference>
<feature type="region of interest" description="C-terminal hotdog fold" evidence="9">
    <location>
        <begin position="1049"/>
        <end position="1202"/>
    </location>
</feature>
<dbReference type="InterPro" id="IPR001227">
    <property type="entry name" value="Ac_transferase_dom_sf"/>
</dbReference>